<comment type="function">
    <text evidence="1">Could be involved in insertion of integral membrane proteins into the membrane.</text>
</comment>
<name>A0A261F477_9BIFI</name>
<organism evidence="3 4">
    <name type="scientific">Pseudoscardovia suis</name>
    <dbReference type="NCBI Taxonomy" id="987063"/>
    <lineage>
        <taxon>Bacteria</taxon>
        <taxon>Bacillati</taxon>
        <taxon>Actinomycetota</taxon>
        <taxon>Actinomycetes</taxon>
        <taxon>Bifidobacteriales</taxon>
        <taxon>Bifidobacteriaceae</taxon>
        <taxon>Pseudoscardovia</taxon>
    </lineage>
</organism>
<protein>
    <recommendedName>
        <fullName evidence="1">Putative membrane protein insertion efficiency factor</fullName>
    </recommendedName>
</protein>
<evidence type="ECO:0000256" key="2">
    <source>
        <dbReference type="SAM" id="MobiDB-lite"/>
    </source>
</evidence>
<reference evidence="3 4" key="1">
    <citation type="journal article" date="2017" name="BMC Genomics">
        <title>Comparative genomic and phylogenomic analyses of the Bifidobacteriaceae family.</title>
        <authorList>
            <person name="Lugli G.A."/>
            <person name="Milani C."/>
            <person name="Turroni F."/>
            <person name="Duranti S."/>
            <person name="Mancabelli L."/>
            <person name="Mangifesta M."/>
            <person name="Ferrario C."/>
            <person name="Modesto M."/>
            <person name="Mattarelli P."/>
            <person name="Jiri K."/>
            <person name="van Sinderen D."/>
            <person name="Ventura M."/>
        </authorList>
    </citation>
    <scope>NUCLEOTIDE SEQUENCE [LARGE SCALE GENOMIC DNA]</scope>
    <source>
        <strain evidence="3 4">DSM 24744</strain>
    </source>
</reference>
<proteinExistence type="inferred from homology"/>
<dbReference type="SMART" id="SM01234">
    <property type="entry name" value="Haemolytic"/>
    <property type="match status" value="1"/>
</dbReference>
<dbReference type="GO" id="GO:0005886">
    <property type="term" value="C:plasma membrane"/>
    <property type="evidence" value="ECO:0007669"/>
    <property type="project" value="UniProtKB-SubCell"/>
</dbReference>
<accession>A0A261F477</accession>
<evidence type="ECO:0000313" key="3">
    <source>
        <dbReference type="EMBL" id="OZG53937.1"/>
    </source>
</evidence>
<evidence type="ECO:0000313" key="4">
    <source>
        <dbReference type="Proteomes" id="UP000216454"/>
    </source>
</evidence>
<comment type="subcellular location">
    <subcellularLocation>
        <location evidence="1">Cell membrane</location>
        <topology evidence="1">Peripheral membrane protein</topology>
        <orientation evidence="1">Cytoplasmic side</orientation>
    </subcellularLocation>
</comment>
<keyword evidence="1" id="KW-0472">Membrane</keyword>
<keyword evidence="1" id="KW-1003">Cell membrane</keyword>
<dbReference type="InterPro" id="IPR002696">
    <property type="entry name" value="Membr_insert_effic_factor_YidD"/>
</dbReference>
<keyword evidence="4" id="KW-1185">Reference proteome</keyword>
<feature type="region of interest" description="Disordered" evidence="2">
    <location>
        <begin position="122"/>
        <end position="156"/>
    </location>
</feature>
<gene>
    <name evidence="3" type="ORF">PSSU_0040</name>
</gene>
<dbReference type="EMBL" id="MWWQ01000001">
    <property type="protein sequence ID" value="OZG53937.1"/>
    <property type="molecule type" value="Genomic_DNA"/>
</dbReference>
<comment type="caution">
    <text evidence="3">The sequence shown here is derived from an EMBL/GenBank/DDBJ whole genome shotgun (WGS) entry which is preliminary data.</text>
</comment>
<evidence type="ECO:0000256" key="1">
    <source>
        <dbReference type="HAMAP-Rule" id="MF_00386"/>
    </source>
</evidence>
<comment type="similarity">
    <text evidence="1">Belongs to the UPF0161 family.</text>
</comment>
<dbReference type="PANTHER" id="PTHR33383">
    <property type="entry name" value="MEMBRANE PROTEIN INSERTION EFFICIENCY FACTOR-RELATED"/>
    <property type="match status" value="1"/>
</dbReference>
<feature type="compositionally biased region" description="Polar residues" evidence="2">
    <location>
        <begin position="137"/>
        <end position="156"/>
    </location>
</feature>
<dbReference type="Proteomes" id="UP000216454">
    <property type="component" value="Unassembled WGS sequence"/>
</dbReference>
<dbReference type="PANTHER" id="PTHR33383:SF1">
    <property type="entry name" value="MEMBRANE PROTEIN INSERTION EFFICIENCY FACTOR-RELATED"/>
    <property type="match status" value="1"/>
</dbReference>
<dbReference type="AlphaFoldDB" id="A0A261F477"/>
<dbReference type="Pfam" id="PF01809">
    <property type="entry name" value="YidD"/>
    <property type="match status" value="1"/>
</dbReference>
<dbReference type="NCBIfam" id="TIGR00278">
    <property type="entry name" value="membrane protein insertion efficiency factor YidD"/>
    <property type="match status" value="1"/>
</dbReference>
<dbReference type="HAMAP" id="MF_00386">
    <property type="entry name" value="UPF0161_YidD"/>
    <property type="match status" value="1"/>
</dbReference>
<sequence length="156" mass="16991">MQPILMNPLTDPVTRIMVSNDSAGLARHQRRSFATAMSGVCVAAIRWYQRVISPCFPARCKYYPTCSSYALTAIERFGVIRGVALAAARLLRCQPWNTGGIDDVPATFSLFYRFTWSKAHEANDADSSDDPIADCGSTESNVTASTNTTTGKETVA</sequence>